<evidence type="ECO:0000313" key="3">
    <source>
        <dbReference type="Proteomes" id="UP001162483"/>
    </source>
</evidence>
<dbReference type="PANTHER" id="PTHR21038">
    <property type="entry name" value="40-2-3 PROTEIN-RELATED"/>
    <property type="match status" value="1"/>
</dbReference>
<proteinExistence type="predicted"/>
<dbReference type="Pfam" id="PF07078">
    <property type="entry name" value="FYTT"/>
    <property type="match status" value="1"/>
</dbReference>
<gene>
    <name evidence="2" type="ORF">SPARVUS_LOCUS4558896</name>
</gene>
<feature type="non-terminal residue" evidence="2">
    <location>
        <position position="1"/>
    </location>
</feature>
<evidence type="ECO:0000256" key="1">
    <source>
        <dbReference type="SAM" id="MobiDB-lite"/>
    </source>
</evidence>
<dbReference type="Proteomes" id="UP001162483">
    <property type="component" value="Unassembled WGS sequence"/>
</dbReference>
<keyword evidence="3" id="KW-1185">Reference proteome</keyword>
<comment type="caution">
    <text evidence="2">The sequence shown here is derived from an EMBL/GenBank/DDBJ whole genome shotgun (WGS) entry which is preliminary data.</text>
</comment>
<name>A0ABN9C9W7_9NEOB</name>
<organism evidence="2 3">
    <name type="scientific">Staurois parvus</name>
    <dbReference type="NCBI Taxonomy" id="386267"/>
    <lineage>
        <taxon>Eukaryota</taxon>
        <taxon>Metazoa</taxon>
        <taxon>Chordata</taxon>
        <taxon>Craniata</taxon>
        <taxon>Vertebrata</taxon>
        <taxon>Euteleostomi</taxon>
        <taxon>Amphibia</taxon>
        <taxon>Batrachia</taxon>
        <taxon>Anura</taxon>
        <taxon>Neobatrachia</taxon>
        <taxon>Ranoidea</taxon>
        <taxon>Ranidae</taxon>
        <taxon>Staurois</taxon>
    </lineage>
</organism>
<dbReference type="PANTHER" id="PTHR21038:SF3">
    <property type="entry name" value="UAP56-INTERACTING FACTOR"/>
    <property type="match status" value="1"/>
</dbReference>
<reference evidence="2" key="1">
    <citation type="submission" date="2023-05" db="EMBL/GenBank/DDBJ databases">
        <authorList>
            <person name="Stuckert A."/>
        </authorList>
    </citation>
    <scope>NUCLEOTIDE SEQUENCE</scope>
</reference>
<evidence type="ECO:0000313" key="2">
    <source>
        <dbReference type="EMBL" id="CAI9556519.1"/>
    </source>
</evidence>
<protein>
    <recommendedName>
        <fullName evidence="4">UAP56-interacting factor</fullName>
    </recommendedName>
</protein>
<evidence type="ECO:0008006" key="4">
    <source>
        <dbReference type="Google" id="ProtNLM"/>
    </source>
</evidence>
<dbReference type="InterPro" id="IPR009782">
    <property type="entry name" value="FYTTD1"/>
</dbReference>
<sequence length="142" mass="16227">SRNLQNRTLQFRTGQGQQRRNAVNESRRLTQQFKMNRGKRQLNTRRWQNNESFGTTLTVSVPNLKANRTSQAVKPGMKQPGGKFRTTGIRPMGSLPKGVPLRFNFRAMANHTNVTLNERFSTLKIKGQFTPTRRGVRTVTLA</sequence>
<accession>A0ABN9C9W7</accession>
<feature type="region of interest" description="Disordered" evidence="1">
    <location>
        <begin position="1"/>
        <end position="24"/>
    </location>
</feature>
<dbReference type="EMBL" id="CATNWA010008585">
    <property type="protein sequence ID" value="CAI9556519.1"/>
    <property type="molecule type" value="Genomic_DNA"/>
</dbReference>